<dbReference type="Pfam" id="PF00512">
    <property type="entry name" value="HisKA"/>
    <property type="match status" value="1"/>
</dbReference>
<dbReference type="InterPro" id="IPR036097">
    <property type="entry name" value="HisK_dim/P_sf"/>
</dbReference>
<dbReference type="SUPFAM" id="SSF52172">
    <property type="entry name" value="CheY-like"/>
    <property type="match status" value="1"/>
</dbReference>
<dbReference type="Pfam" id="PF02518">
    <property type="entry name" value="HATPase_c"/>
    <property type="match status" value="1"/>
</dbReference>
<keyword evidence="6" id="KW-0902">Two-component regulatory system</keyword>
<dbReference type="SUPFAM" id="SSF55874">
    <property type="entry name" value="ATPase domain of HSP90 chaperone/DNA topoisomerase II/histidine kinase"/>
    <property type="match status" value="1"/>
</dbReference>
<keyword evidence="4" id="KW-0808">Transferase</keyword>
<dbReference type="SUPFAM" id="SSF47384">
    <property type="entry name" value="Homodimeric domain of signal transducing histidine kinase"/>
    <property type="match status" value="1"/>
</dbReference>
<dbReference type="CDD" id="cd00130">
    <property type="entry name" value="PAS"/>
    <property type="match status" value="1"/>
</dbReference>
<dbReference type="InterPro" id="IPR003594">
    <property type="entry name" value="HATPase_dom"/>
</dbReference>
<evidence type="ECO:0000256" key="4">
    <source>
        <dbReference type="ARBA" id="ARBA00022679"/>
    </source>
</evidence>
<dbReference type="CDD" id="cd00082">
    <property type="entry name" value="HisKA"/>
    <property type="match status" value="1"/>
</dbReference>
<name>A0A1W6MQL1_9HYPH</name>
<dbReference type="Pfam" id="PF00072">
    <property type="entry name" value="Response_reg"/>
    <property type="match status" value="1"/>
</dbReference>
<evidence type="ECO:0000259" key="10">
    <source>
        <dbReference type="PROSITE" id="PS50113"/>
    </source>
</evidence>
<dbReference type="SMART" id="SM00448">
    <property type="entry name" value="REC"/>
    <property type="match status" value="1"/>
</dbReference>
<dbReference type="FunFam" id="1.10.287.130:FF:000001">
    <property type="entry name" value="Two-component sensor histidine kinase"/>
    <property type="match status" value="1"/>
</dbReference>
<protein>
    <recommendedName>
        <fullName evidence="2">histidine kinase</fullName>
        <ecNumber evidence="2">2.7.13.3</ecNumber>
    </recommendedName>
</protein>
<reference evidence="11 12" key="1">
    <citation type="submission" date="2017-02" db="EMBL/GenBank/DDBJ databases">
        <authorList>
            <person name="Peterson S.W."/>
        </authorList>
    </citation>
    <scope>NUCLEOTIDE SEQUENCE [LARGE SCALE GENOMIC DNA]</scope>
    <source>
        <strain evidence="11 12">S285</strain>
    </source>
</reference>
<feature type="domain" description="Histidine kinase" evidence="8">
    <location>
        <begin position="272"/>
        <end position="490"/>
    </location>
</feature>
<dbReference type="EMBL" id="CP019948">
    <property type="protein sequence ID" value="ARN79884.1"/>
    <property type="molecule type" value="Genomic_DNA"/>
</dbReference>
<dbReference type="InterPro" id="IPR011006">
    <property type="entry name" value="CheY-like_superfamily"/>
</dbReference>
<dbReference type="InterPro" id="IPR005467">
    <property type="entry name" value="His_kinase_dom"/>
</dbReference>
<dbReference type="InterPro" id="IPR013656">
    <property type="entry name" value="PAS_4"/>
</dbReference>
<feature type="modified residue" description="4-aspartylphosphate" evidence="7">
    <location>
        <position position="560"/>
    </location>
</feature>
<dbReference type="InterPro" id="IPR004358">
    <property type="entry name" value="Sig_transdc_His_kin-like_C"/>
</dbReference>
<dbReference type="Gene3D" id="3.40.50.2300">
    <property type="match status" value="1"/>
</dbReference>
<dbReference type="GO" id="GO:0000155">
    <property type="term" value="F:phosphorelay sensor kinase activity"/>
    <property type="evidence" value="ECO:0007669"/>
    <property type="project" value="InterPro"/>
</dbReference>
<accession>A0A1W6MQL1</accession>
<feature type="domain" description="PAC" evidence="10">
    <location>
        <begin position="209"/>
        <end position="261"/>
    </location>
</feature>
<dbReference type="KEGG" id="mbry:B1812_01005"/>
<evidence type="ECO:0000256" key="7">
    <source>
        <dbReference type="PROSITE-ProRule" id="PRU00169"/>
    </source>
</evidence>
<evidence type="ECO:0000313" key="12">
    <source>
        <dbReference type="Proteomes" id="UP000193978"/>
    </source>
</evidence>
<dbReference type="PROSITE" id="PS50113">
    <property type="entry name" value="PAC"/>
    <property type="match status" value="2"/>
</dbReference>
<evidence type="ECO:0000313" key="11">
    <source>
        <dbReference type="EMBL" id="ARN79884.1"/>
    </source>
</evidence>
<dbReference type="Gene3D" id="3.30.565.10">
    <property type="entry name" value="Histidine kinase-like ATPase, C-terminal domain"/>
    <property type="match status" value="1"/>
</dbReference>
<dbReference type="STRING" id="655015.B1812_01005"/>
<dbReference type="InterPro" id="IPR001789">
    <property type="entry name" value="Sig_transdc_resp-reg_receiver"/>
</dbReference>
<dbReference type="InterPro" id="IPR036890">
    <property type="entry name" value="HATPase_C_sf"/>
</dbReference>
<evidence type="ECO:0000256" key="6">
    <source>
        <dbReference type="ARBA" id="ARBA00023012"/>
    </source>
</evidence>
<dbReference type="CDD" id="cd17580">
    <property type="entry name" value="REC_2_DhkD-like"/>
    <property type="match status" value="1"/>
</dbReference>
<dbReference type="SUPFAM" id="SSF55785">
    <property type="entry name" value="PYP-like sensor domain (PAS domain)"/>
    <property type="match status" value="2"/>
</dbReference>
<evidence type="ECO:0000256" key="5">
    <source>
        <dbReference type="ARBA" id="ARBA00022777"/>
    </source>
</evidence>
<dbReference type="InterPro" id="IPR000014">
    <property type="entry name" value="PAS"/>
</dbReference>
<dbReference type="InterPro" id="IPR000700">
    <property type="entry name" value="PAS-assoc_C"/>
</dbReference>
<dbReference type="Gene3D" id="1.10.287.130">
    <property type="match status" value="1"/>
</dbReference>
<gene>
    <name evidence="11" type="ORF">B1812_01005</name>
</gene>
<sequence length="631" mass="68985">MTAPYFDIFLENAPVAAAMFDREMRYIAASRRWLNSYGLPGDVIGKSHSEVTPENPARWKKVHERVLRGETVSAKEDRFDRSDGSVIWVRWEARPWRSSGDDIGGVIVFAEDITKYVQVRADLIVTQQRLVAIMEAAPIGIAFSTDIGCQQVTRNAALLSQLATAPRDNGSAPTPRAAARQLRFFQNGKELSAKELPLQRAVSERAHIAPMELDVLLPTGGRSVLEASGAPILGEDGEVIGGVEITVDVTDRKRAETALQDVDRRRDEFLATLAHELRNPLAPICNGLAAMKRGTKTEEDAVRVIAMMERQSEHLLRFVDDLLEVSRIKRGKIKLVKDRVDLAGVIGDAYDMNRDLIGAAELELRIVLPDEPLLLDADAVRLTQVFANLLNNAARHTDRGGRIEIVATRVDEHAVVNVTDTGVGIAKEMLPHLFSLYSQASDLQGRPEFGLGIGLALARGLVELHRGSLEAHSEGEGRGARFIVRLPCLARVKPSIAPLNAAAIGAQTSRRVLIVDDEPDVADSLALLLSTFGADVRVARGGAEALITCAEFAPELVFLDIGMPGMDGFETARRMRESPTGIHAMLVALTGWDGEETRRRAVEVGFDRHLRKPAGSQELEALLHCAAQPQQ</sequence>
<keyword evidence="5" id="KW-0418">Kinase</keyword>
<dbReference type="Proteomes" id="UP000193978">
    <property type="component" value="Chromosome"/>
</dbReference>
<feature type="domain" description="Response regulatory" evidence="9">
    <location>
        <begin position="511"/>
        <end position="627"/>
    </location>
</feature>
<dbReference type="AlphaFoldDB" id="A0A1W6MQL1"/>
<dbReference type="SMART" id="SM00086">
    <property type="entry name" value="PAC"/>
    <property type="match status" value="2"/>
</dbReference>
<dbReference type="InterPro" id="IPR001610">
    <property type="entry name" value="PAC"/>
</dbReference>
<dbReference type="NCBIfam" id="TIGR00229">
    <property type="entry name" value="sensory_box"/>
    <property type="match status" value="1"/>
</dbReference>
<evidence type="ECO:0000256" key="2">
    <source>
        <dbReference type="ARBA" id="ARBA00012438"/>
    </source>
</evidence>
<organism evidence="11 12">
    <name type="scientific">Methylocystis bryophila</name>
    <dbReference type="NCBI Taxonomy" id="655015"/>
    <lineage>
        <taxon>Bacteria</taxon>
        <taxon>Pseudomonadati</taxon>
        <taxon>Pseudomonadota</taxon>
        <taxon>Alphaproteobacteria</taxon>
        <taxon>Hyphomicrobiales</taxon>
        <taxon>Methylocystaceae</taxon>
        <taxon>Methylocystis</taxon>
    </lineage>
</organism>
<dbReference type="SMART" id="SM00388">
    <property type="entry name" value="HisKA"/>
    <property type="match status" value="1"/>
</dbReference>
<dbReference type="PRINTS" id="PR00344">
    <property type="entry name" value="BCTRLSENSOR"/>
</dbReference>
<keyword evidence="12" id="KW-1185">Reference proteome</keyword>
<keyword evidence="3 7" id="KW-0597">Phosphoprotein</keyword>
<dbReference type="PANTHER" id="PTHR43547">
    <property type="entry name" value="TWO-COMPONENT HISTIDINE KINASE"/>
    <property type="match status" value="1"/>
</dbReference>
<dbReference type="InterPro" id="IPR003661">
    <property type="entry name" value="HisK_dim/P_dom"/>
</dbReference>
<dbReference type="PANTHER" id="PTHR43547:SF2">
    <property type="entry name" value="HYBRID SIGNAL TRANSDUCTION HISTIDINE KINASE C"/>
    <property type="match status" value="1"/>
</dbReference>
<dbReference type="PROSITE" id="PS50110">
    <property type="entry name" value="RESPONSE_REGULATORY"/>
    <property type="match status" value="1"/>
</dbReference>
<dbReference type="Pfam" id="PF08448">
    <property type="entry name" value="PAS_4"/>
    <property type="match status" value="1"/>
</dbReference>
<evidence type="ECO:0000256" key="1">
    <source>
        <dbReference type="ARBA" id="ARBA00000085"/>
    </source>
</evidence>
<dbReference type="Gene3D" id="3.30.450.20">
    <property type="entry name" value="PAS domain"/>
    <property type="match status" value="2"/>
</dbReference>
<evidence type="ECO:0000259" key="8">
    <source>
        <dbReference type="PROSITE" id="PS50109"/>
    </source>
</evidence>
<evidence type="ECO:0000256" key="3">
    <source>
        <dbReference type="ARBA" id="ARBA00022553"/>
    </source>
</evidence>
<dbReference type="EC" id="2.7.13.3" evidence="2"/>
<feature type="domain" description="PAC" evidence="10">
    <location>
        <begin position="73"/>
        <end position="125"/>
    </location>
</feature>
<dbReference type="InterPro" id="IPR035965">
    <property type="entry name" value="PAS-like_dom_sf"/>
</dbReference>
<comment type="catalytic activity">
    <reaction evidence="1">
        <text>ATP + protein L-histidine = ADP + protein N-phospho-L-histidine.</text>
        <dbReference type="EC" id="2.7.13.3"/>
    </reaction>
</comment>
<evidence type="ECO:0000259" key="9">
    <source>
        <dbReference type="PROSITE" id="PS50110"/>
    </source>
</evidence>
<proteinExistence type="predicted"/>
<dbReference type="SMART" id="SM00387">
    <property type="entry name" value="HATPase_c"/>
    <property type="match status" value="1"/>
</dbReference>
<dbReference type="PROSITE" id="PS50109">
    <property type="entry name" value="HIS_KIN"/>
    <property type="match status" value="1"/>
</dbReference>